<dbReference type="OrthoDB" id="5194448at2"/>
<evidence type="ECO:0000256" key="1">
    <source>
        <dbReference type="SAM" id="MobiDB-lite"/>
    </source>
</evidence>
<keyword evidence="2" id="KW-1133">Transmembrane helix</keyword>
<dbReference type="Pfam" id="PF11241">
    <property type="entry name" value="DUF3043"/>
    <property type="match status" value="1"/>
</dbReference>
<feature type="transmembrane region" description="Helical" evidence="2">
    <location>
        <begin position="101"/>
        <end position="120"/>
    </location>
</feature>
<gene>
    <name evidence="3" type="ORF">SAMN05421505_13844</name>
</gene>
<feature type="transmembrane region" description="Helical" evidence="2">
    <location>
        <begin position="126"/>
        <end position="153"/>
    </location>
</feature>
<evidence type="ECO:0000256" key="2">
    <source>
        <dbReference type="SAM" id="Phobius"/>
    </source>
</evidence>
<dbReference type="STRING" id="504805.SAMN05421505_13844"/>
<sequence length="206" mass="23702">MFRRRTQQAVDESPATANDAKSGGKGRPTPKRRDAEGRRRQPVTAPKTRKEAYRQLRERQAAQRARAQEGLARGDERYFQPRDRGPVRKFARDWVDSRRIVSQYFLPFSVVILVLTWVPFPNDIKQYIYFSVITVAWPVMMVSVLATAIWVGWRVKKVATEKFPGESLKGIGFYAAMRALQIRRLRFPKPQVLPGGRPVPAPAPRR</sequence>
<dbReference type="InterPro" id="IPR021403">
    <property type="entry name" value="DUF3043"/>
</dbReference>
<name>A0A1G8IQB9_9ACTN</name>
<reference evidence="3 4" key="1">
    <citation type="submission" date="2016-10" db="EMBL/GenBank/DDBJ databases">
        <authorList>
            <person name="de Groot N.N."/>
        </authorList>
    </citation>
    <scope>NUCLEOTIDE SEQUENCE [LARGE SCALE GENOMIC DNA]</scope>
    <source>
        <strain evidence="3 4">CPCC 201354</strain>
    </source>
</reference>
<evidence type="ECO:0000313" key="4">
    <source>
        <dbReference type="Proteomes" id="UP000198923"/>
    </source>
</evidence>
<dbReference type="Proteomes" id="UP000198923">
    <property type="component" value="Unassembled WGS sequence"/>
</dbReference>
<proteinExistence type="predicted"/>
<keyword evidence="2" id="KW-0812">Transmembrane</keyword>
<organism evidence="3 4">
    <name type="scientific">Sinosporangium album</name>
    <dbReference type="NCBI Taxonomy" id="504805"/>
    <lineage>
        <taxon>Bacteria</taxon>
        <taxon>Bacillati</taxon>
        <taxon>Actinomycetota</taxon>
        <taxon>Actinomycetes</taxon>
        <taxon>Streptosporangiales</taxon>
        <taxon>Streptosporangiaceae</taxon>
        <taxon>Sinosporangium</taxon>
    </lineage>
</organism>
<evidence type="ECO:0008006" key="5">
    <source>
        <dbReference type="Google" id="ProtNLM"/>
    </source>
</evidence>
<dbReference type="AlphaFoldDB" id="A0A1G8IQB9"/>
<protein>
    <recommendedName>
        <fullName evidence="5">DUF3043 domain-containing protein</fullName>
    </recommendedName>
</protein>
<evidence type="ECO:0000313" key="3">
    <source>
        <dbReference type="EMBL" id="SDI21114.1"/>
    </source>
</evidence>
<dbReference type="EMBL" id="FNCN01000038">
    <property type="protein sequence ID" value="SDI21114.1"/>
    <property type="molecule type" value="Genomic_DNA"/>
</dbReference>
<keyword evidence="2" id="KW-0472">Membrane</keyword>
<feature type="region of interest" description="Disordered" evidence="1">
    <location>
        <begin position="1"/>
        <end position="59"/>
    </location>
</feature>
<dbReference type="RefSeq" id="WP_093174596.1">
    <property type="nucleotide sequence ID" value="NZ_FNCN01000038.1"/>
</dbReference>
<keyword evidence="4" id="KW-1185">Reference proteome</keyword>
<accession>A0A1G8IQB9</accession>
<feature type="compositionally biased region" description="Basic and acidic residues" evidence="1">
    <location>
        <begin position="48"/>
        <end position="59"/>
    </location>
</feature>